<proteinExistence type="predicted"/>
<organism evidence="1 2">
    <name type="scientific">Promicromonospora umidemergens</name>
    <dbReference type="NCBI Taxonomy" id="629679"/>
    <lineage>
        <taxon>Bacteria</taxon>
        <taxon>Bacillati</taxon>
        <taxon>Actinomycetota</taxon>
        <taxon>Actinomycetes</taxon>
        <taxon>Micrococcales</taxon>
        <taxon>Promicromonosporaceae</taxon>
        <taxon>Promicromonospora</taxon>
    </lineage>
</organism>
<dbReference type="Proteomes" id="UP001500843">
    <property type="component" value="Unassembled WGS sequence"/>
</dbReference>
<dbReference type="EMBL" id="BAABHM010000017">
    <property type="protein sequence ID" value="GAA4712945.1"/>
    <property type="molecule type" value="Genomic_DNA"/>
</dbReference>
<gene>
    <name evidence="1" type="ORF">GCM10023198_39870</name>
</gene>
<reference evidence="2" key="1">
    <citation type="journal article" date="2019" name="Int. J. Syst. Evol. Microbiol.">
        <title>The Global Catalogue of Microorganisms (GCM) 10K type strain sequencing project: providing services to taxonomists for standard genome sequencing and annotation.</title>
        <authorList>
            <consortium name="The Broad Institute Genomics Platform"/>
            <consortium name="The Broad Institute Genome Sequencing Center for Infectious Disease"/>
            <person name="Wu L."/>
            <person name="Ma J."/>
        </authorList>
    </citation>
    <scope>NUCLEOTIDE SEQUENCE [LARGE SCALE GENOMIC DNA]</scope>
    <source>
        <strain evidence="2">JCM 17975</strain>
    </source>
</reference>
<accession>A0ABP8XRG0</accession>
<dbReference type="RefSeq" id="WP_253874089.1">
    <property type="nucleotide sequence ID" value="NZ_BAABHM010000017.1"/>
</dbReference>
<sequence length="110" mass="12774">MLRQGTRYCDRACRQADYRARKDADLPPEVCRELERDPSNLRDFGFEAPGELWYGRQLVRVVYARATPCRICGSAREQLWLLSRSRGIGDDFGPIDSENCLDDARYARRD</sequence>
<evidence type="ECO:0000313" key="2">
    <source>
        <dbReference type="Proteomes" id="UP001500843"/>
    </source>
</evidence>
<keyword evidence="2" id="KW-1185">Reference proteome</keyword>
<comment type="caution">
    <text evidence="1">The sequence shown here is derived from an EMBL/GenBank/DDBJ whole genome shotgun (WGS) entry which is preliminary data.</text>
</comment>
<protein>
    <submittedName>
        <fullName evidence="1">Uncharacterized protein</fullName>
    </submittedName>
</protein>
<name>A0ABP8XRG0_9MICO</name>
<evidence type="ECO:0000313" key="1">
    <source>
        <dbReference type="EMBL" id="GAA4712945.1"/>
    </source>
</evidence>